<name>A0LH89_SYNFM</name>
<sequence length="171" mass="19251" precursor="true">MLEKLRRGVVAGLVLLLVAFCALGFAAAAPGRPGGTGDQPIQPGNELVLNEDTTILDQLGQIRIPDQTRRTFTELYARHQEELDRILSENPVLLWDSLDVVLDALPALRQVPRDEGRLHIHKRVYDKVAHLMERIVSMSGPQLTHDLRQSRKYVEDRMTETGPDTLEIDLN</sequence>
<dbReference type="KEGG" id="sfu:Sfum_1098"/>
<keyword evidence="2" id="KW-1185">Reference proteome</keyword>
<evidence type="ECO:0000313" key="2">
    <source>
        <dbReference type="Proteomes" id="UP000001784"/>
    </source>
</evidence>
<dbReference type="HOGENOM" id="CLU_1562108_0_0_7"/>
<evidence type="ECO:0000313" key="1">
    <source>
        <dbReference type="EMBL" id="ABK16791.1"/>
    </source>
</evidence>
<dbReference type="InParanoid" id="A0LH89"/>
<protein>
    <submittedName>
        <fullName evidence="1">Uncharacterized protein</fullName>
    </submittedName>
</protein>
<proteinExistence type="predicted"/>
<dbReference type="Proteomes" id="UP000001784">
    <property type="component" value="Chromosome"/>
</dbReference>
<accession>A0LH89</accession>
<organism evidence="1 2">
    <name type="scientific">Syntrophobacter fumaroxidans (strain DSM 10017 / MPOB)</name>
    <dbReference type="NCBI Taxonomy" id="335543"/>
    <lineage>
        <taxon>Bacteria</taxon>
        <taxon>Pseudomonadati</taxon>
        <taxon>Thermodesulfobacteriota</taxon>
        <taxon>Syntrophobacteria</taxon>
        <taxon>Syntrophobacterales</taxon>
        <taxon>Syntrophobacteraceae</taxon>
        <taxon>Syntrophobacter</taxon>
    </lineage>
</organism>
<dbReference type="EMBL" id="CP000478">
    <property type="protein sequence ID" value="ABK16791.1"/>
    <property type="molecule type" value="Genomic_DNA"/>
</dbReference>
<reference evidence="1 2" key="1">
    <citation type="submission" date="2006-10" db="EMBL/GenBank/DDBJ databases">
        <title>Complete sequence of Syntrophobacter fumaroxidans MPOB.</title>
        <authorList>
            <consortium name="US DOE Joint Genome Institute"/>
            <person name="Copeland A."/>
            <person name="Lucas S."/>
            <person name="Lapidus A."/>
            <person name="Barry K."/>
            <person name="Detter J.C."/>
            <person name="Glavina del Rio T."/>
            <person name="Hammon N."/>
            <person name="Israni S."/>
            <person name="Pitluck S."/>
            <person name="Goltsman E.G."/>
            <person name="Martinez M."/>
            <person name="Schmutz J."/>
            <person name="Larimer F."/>
            <person name="Land M."/>
            <person name="Hauser L."/>
            <person name="Kyrpides N."/>
            <person name="Kim E."/>
            <person name="Boone D.R."/>
            <person name="Brockman F."/>
            <person name="Culley D."/>
            <person name="Ferry J."/>
            <person name="Gunsalus R."/>
            <person name="McInerney M.J."/>
            <person name="Morrison M."/>
            <person name="Plugge C."/>
            <person name="Rohlin L."/>
            <person name="Scholten J."/>
            <person name="Sieber J."/>
            <person name="Stams A.J.M."/>
            <person name="Worm P."/>
            <person name="Henstra A.M."/>
            <person name="Richardson P."/>
        </authorList>
    </citation>
    <scope>NUCLEOTIDE SEQUENCE [LARGE SCALE GENOMIC DNA]</scope>
    <source>
        <strain evidence="2">DSM 10017 / MPOB</strain>
    </source>
</reference>
<gene>
    <name evidence="1" type="ordered locus">Sfum_1098</name>
</gene>
<dbReference type="AlphaFoldDB" id="A0LH89"/>
<dbReference type="RefSeq" id="WP_011697962.1">
    <property type="nucleotide sequence ID" value="NC_008554.1"/>
</dbReference>